<sequence>MFGFPQGLLGEQAGIRCKDGGFRFGLRERVRSRRGEKRSKTTRPCCEPLEERALMATGDYVLTGYQWSNPARITYSIAPDGVYWGHGTNTLNAYFNSTIGSNGVWQRQIARALATWQSVANINIVQVADGPYDEDTRGLSQGDPRFGDIRFGGYAYANNQTTLAATAFPPPQGWTIAGDVQINTSLKYKVGGGDYDLYSVMLHETGHSLGLDHSTNPVEVMNGTYQGVRTTLAAGDIAGIQAIYGARQLDVYQSKGYGLSSSVPIDLSPMLVSASTSTASSASLTKIGDVEWFSFVAPNYASGSWQATASASNLSLLSPKITVYDAAGNVLGQAANPTAWGDDVSAAMKSVTAGQRYFIAVTGATGDVFDTGAYQLSVTLSGKPTAPAPAPATSVPVTPPVTIPVTPPVTPPVTAPVTIPAPVYPSQTNYVAPDRLEPNDTFSTASRLGKVSQGTVYGLNLNTGSDLDYFTFQTSTGGSLQFTAAGTTIVVYNTRGKVLAQGAGVVNVSAARNATLIVRTQSPNSAPVASYTLTIAPKPVAPRQVNIGKAAPKPAPKVVARVVAKPMARLARQEVVASGFSAHFVTAGGWTGTMKTSSKV</sequence>
<dbReference type="SUPFAM" id="SSF89260">
    <property type="entry name" value="Collagen-binding domain"/>
    <property type="match status" value="1"/>
</dbReference>
<dbReference type="GO" id="GO:0031012">
    <property type="term" value="C:extracellular matrix"/>
    <property type="evidence" value="ECO:0007669"/>
    <property type="project" value="InterPro"/>
</dbReference>
<dbReference type="EMBL" id="CP019082">
    <property type="protein sequence ID" value="APW60209.1"/>
    <property type="molecule type" value="Genomic_DNA"/>
</dbReference>
<dbReference type="GO" id="GO:0008270">
    <property type="term" value="F:zinc ion binding"/>
    <property type="evidence" value="ECO:0007669"/>
    <property type="project" value="InterPro"/>
</dbReference>
<dbReference type="SMART" id="SM00235">
    <property type="entry name" value="ZnMc"/>
    <property type="match status" value="1"/>
</dbReference>
<evidence type="ECO:0000313" key="7">
    <source>
        <dbReference type="EMBL" id="APW60209.1"/>
    </source>
</evidence>
<dbReference type="SUPFAM" id="SSF55486">
    <property type="entry name" value="Metalloproteases ('zincins'), catalytic domain"/>
    <property type="match status" value="1"/>
</dbReference>
<gene>
    <name evidence="7" type="primary">kly_1</name>
    <name evidence="7" type="ORF">BSF38_01675</name>
</gene>
<dbReference type="EC" id="3.4.24.-" evidence="7"/>
<dbReference type="AlphaFoldDB" id="A0A1U7CMS3"/>
<accession>A0A1U7CMS3</accession>
<keyword evidence="4" id="KW-0862">Zinc</keyword>
<keyword evidence="5" id="KW-0482">Metalloprotease</keyword>
<evidence type="ECO:0000256" key="3">
    <source>
        <dbReference type="ARBA" id="ARBA00022801"/>
    </source>
</evidence>
<evidence type="ECO:0000256" key="5">
    <source>
        <dbReference type="ARBA" id="ARBA00023049"/>
    </source>
</evidence>
<dbReference type="OrthoDB" id="252952at2"/>
<dbReference type="Gene3D" id="2.60.120.380">
    <property type="match status" value="2"/>
</dbReference>
<evidence type="ECO:0000259" key="6">
    <source>
        <dbReference type="SMART" id="SM00235"/>
    </source>
</evidence>
<dbReference type="PRINTS" id="PR00138">
    <property type="entry name" value="MATRIXIN"/>
</dbReference>
<organism evidence="7 8">
    <name type="scientific">Paludisphaera borealis</name>
    <dbReference type="NCBI Taxonomy" id="1387353"/>
    <lineage>
        <taxon>Bacteria</taxon>
        <taxon>Pseudomonadati</taxon>
        <taxon>Planctomycetota</taxon>
        <taxon>Planctomycetia</taxon>
        <taxon>Isosphaerales</taxon>
        <taxon>Isosphaeraceae</taxon>
        <taxon>Paludisphaera</taxon>
    </lineage>
</organism>
<evidence type="ECO:0000313" key="8">
    <source>
        <dbReference type="Proteomes" id="UP000186309"/>
    </source>
</evidence>
<keyword evidence="2" id="KW-0479">Metal-binding</keyword>
<name>A0A1U7CMS3_9BACT</name>
<dbReference type="Proteomes" id="UP000186309">
    <property type="component" value="Chromosome"/>
</dbReference>
<dbReference type="GO" id="GO:0004222">
    <property type="term" value="F:metalloendopeptidase activity"/>
    <property type="evidence" value="ECO:0007669"/>
    <property type="project" value="InterPro"/>
</dbReference>
<keyword evidence="3 7" id="KW-0378">Hydrolase</keyword>
<dbReference type="STRING" id="1387353.BSF38_01675"/>
<dbReference type="GO" id="GO:0006508">
    <property type="term" value="P:proteolysis"/>
    <property type="evidence" value="ECO:0007669"/>
    <property type="project" value="UniProtKB-KW"/>
</dbReference>
<keyword evidence="1" id="KW-0645">Protease</keyword>
<evidence type="ECO:0000256" key="4">
    <source>
        <dbReference type="ARBA" id="ARBA00022833"/>
    </source>
</evidence>
<proteinExistence type="predicted"/>
<dbReference type="InterPro" id="IPR006026">
    <property type="entry name" value="Peptidase_Metallo"/>
</dbReference>
<keyword evidence="8" id="KW-1185">Reference proteome</keyword>
<dbReference type="InterPro" id="IPR021190">
    <property type="entry name" value="Pept_M10A"/>
</dbReference>
<dbReference type="Pfam" id="PF00413">
    <property type="entry name" value="Peptidase_M10"/>
    <property type="match status" value="1"/>
</dbReference>
<dbReference type="KEGG" id="pbor:BSF38_01675"/>
<evidence type="ECO:0000256" key="1">
    <source>
        <dbReference type="ARBA" id="ARBA00022670"/>
    </source>
</evidence>
<reference evidence="8" key="1">
    <citation type="submission" date="2016-12" db="EMBL/GenBank/DDBJ databases">
        <title>Comparative genomics of four Isosphaeraceae planctomycetes: a common pool of plasmids and glycoside hydrolase genes.</title>
        <authorList>
            <person name="Ivanova A."/>
        </authorList>
    </citation>
    <scope>NUCLEOTIDE SEQUENCE [LARGE SCALE GENOMIC DNA]</scope>
    <source>
        <strain evidence="8">PX4</strain>
    </source>
</reference>
<dbReference type="InterPro" id="IPR024079">
    <property type="entry name" value="MetalloPept_cat_dom_sf"/>
</dbReference>
<dbReference type="PANTHER" id="PTHR10201:SF323">
    <property type="entry name" value="MATRIX METALLOPROTEINASE-21"/>
    <property type="match status" value="1"/>
</dbReference>
<dbReference type="PANTHER" id="PTHR10201">
    <property type="entry name" value="MATRIX METALLOPROTEINASE"/>
    <property type="match status" value="1"/>
</dbReference>
<dbReference type="InterPro" id="IPR001818">
    <property type="entry name" value="Pept_M10_metallopeptidase"/>
</dbReference>
<feature type="domain" description="Peptidase metallopeptidase" evidence="6">
    <location>
        <begin position="63"/>
        <end position="246"/>
    </location>
</feature>
<protein>
    <submittedName>
        <fullName evidence="7">Karilysin</fullName>
        <ecNumber evidence="7">3.4.24.-</ecNumber>
    </submittedName>
</protein>
<evidence type="ECO:0000256" key="2">
    <source>
        <dbReference type="ARBA" id="ARBA00022723"/>
    </source>
</evidence>
<dbReference type="Gene3D" id="3.40.390.10">
    <property type="entry name" value="Collagenase (Catalytic Domain)"/>
    <property type="match status" value="1"/>
</dbReference>